<dbReference type="InterPro" id="IPR013083">
    <property type="entry name" value="Znf_RING/FYVE/PHD"/>
</dbReference>
<evidence type="ECO:0000313" key="5">
    <source>
        <dbReference type="EMBL" id="KAK9879954.1"/>
    </source>
</evidence>
<dbReference type="InterPro" id="IPR011011">
    <property type="entry name" value="Znf_FYVE_PHD"/>
</dbReference>
<evidence type="ECO:0000256" key="2">
    <source>
        <dbReference type="ARBA" id="ARBA00022771"/>
    </source>
</evidence>
<dbReference type="EMBL" id="JARQZJ010000063">
    <property type="protein sequence ID" value="KAK9879954.1"/>
    <property type="molecule type" value="Genomic_DNA"/>
</dbReference>
<comment type="caution">
    <text evidence="5">The sequence shown here is derived from an EMBL/GenBank/DDBJ whole genome shotgun (WGS) entry which is preliminary data.</text>
</comment>
<dbReference type="Pfam" id="PF00628">
    <property type="entry name" value="PHD"/>
    <property type="match status" value="1"/>
</dbReference>
<keyword evidence="6" id="KW-1185">Reference proteome</keyword>
<organism evidence="5 6">
    <name type="scientific">Henosepilachna vigintioctopunctata</name>
    <dbReference type="NCBI Taxonomy" id="420089"/>
    <lineage>
        <taxon>Eukaryota</taxon>
        <taxon>Metazoa</taxon>
        <taxon>Ecdysozoa</taxon>
        <taxon>Arthropoda</taxon>
        <taxon>Hexapoda</taxon>
        <taxon>Insecta</taxon>
        <taxon>Pterygota</taxon>
        <taxon>Neoptera</taxon>
        <taxon>Endopterygota</taxon>
        <taxon>Coleoptera</taxon>
        <taxon>Polyphaga</taxon>
        <taxon>Cucujiformia</taxon>
        <taxon>Coccinelloidea</taxon>
        <taxon>Coccinellidae</taxon>
        <taxon>Epilachninae</taxon>
        <taxon>Epilachnini</taxon>
        <taxon>Henosepilachna</taxon>
    </lineage>
</organism>
<keyword evidence="3" id="KW-0862">Zinc</keyword>
<keyword evidence="1" id="KW-0479">Metal-binding</keyword>
<dbReference type="GO" id="GO:0008270">
    <property type="term" value="F:zinc ion binding"/>
    <property type="evidence" value="ECO:0007669"/>
    <property type="project" value="UniProtKB-KW"/>
</dbReference>
<name>A0AAW1UGX1_9CUCU</name>
<protein>
    <recommendedName>
        <fullName evidence="4">PHD-type domain-containing protein</fullName>
    </recommendedName>
</protein>
<reference evidence="5 6" key="1">
    <citation type="submission" date="2023-03" db="EMBL/GenBank/DDBJ databases">
        <title>Genome insight into feeding habits of ladybird beetles.</title>
        <authorList>
            <person name="Li H.-S."/>
            <person name="Huang Y.-H."/>
            <person name="Pang H."/>
        </authorList>
    </citation>
    <scope>NUCLEOTIDE SEQUENCE [LARGE SCALE GENOMIC DNA]</scope>
    <source>
        <strain evidence="5">SYSU_2023b</strain>
        <tissue evidence="5">Whole body</tissue>
    </source>
</reference>
<evidence type="ECO:0000256" key="3">
    <source>
        <dbReference type="ARBA" id="ARBA00022833"/>
    </source>
</evidence>
<dbReference type="InterPro" id="IPR019787">
    <property type="entry name" value="Znf_PHD-finger"/>
</dbReference>
<keyword evidence="2" id="KW-0863">Zinc-finger</keyword>
<feature type="domain" description="PHD-type" evidence="4">
    <location>
        <begin position="7"/>
        <end position="45"/>
    </location>
</feature>
<dbReference type="Gene3D" id="3.30.40.10">
    <property type="entry name" value="Zinc/RING finger domain, C3HC4 (zinc finger)"/>
    <property type="match status" value="1"/>
</dbReference>
<proteinExistence type="predicted"/>
<dbReference type="Proteomes" id="UP001431783">
    <property type="component" value="Unassembled WGS sequence"/>
</dbReference>
<sequence>MKGNVKKLVCAVCENKFHGQCVNIKDEDLKLISENENIQYHCDTCNKVPNISELKEMLHTCLIKIEEQKATIDRCMNFIKENLNFTGVAPAKQQRKSYIDVLLIKPVKVQNSDVTRSELTEKIDPGELKLDVSKMKNL</sequence>
<dbReference type="AlphaFoldDB" id="A0AAW1UGX1"/>
<evidence type="ECO:0000313" key="6">
    <source>
        <dbReference type="Proteomes" id="UP001431783"/>
    </source>
</evidence>
<evidence type="ECO:0000256" key="1">
    <source>
        <dbReference type="ARBA" id="ARBA00022723"/>
    </source>
</evidence>
<accession>A0AAW1UGX1</accession>
<dbReference type="SUPFAM" id="SSF57903">
    <property type="entry name" value="FYVE/PHD zinc finger"/>
    <property type="match status" value="1"/>
</dbReference>
<gene>
    <name evidence="5" type="ORF">WA026_008464</name>
</gene>
<evidence type="ECO:0000259" key="4">
    <source>
        <dbReference type="Pfam" id="PF00628"/>
    </source>
</evidence>